<comment type="caution">
    <text evidence="8">The sequence shown here is derived from an EMBL/GenBank/DDBJ whole genome shotgun (WGS) entry which is preliminary data.</text>
</comment>
<evidence type="ECO:0000259" key="7">
    <source>
        <dbReference type="PROSITE" id="PS50011"/>
    </source>
</evidence>
<evidence type="ECO:0000313" key="9">
    <source>
        <dbReference type="Proteomes" id="UP000306102"/>
    </source>
</evidence>
<feature type="region of interest" description="Disordered" evidence="6">
    <location>
        <begin position="432"/>
        <end position="589"/>
    </location>
</feature>
<proteinExistence type="predicted"/>
<accession>A0A4S4DTH6</accession>
<feature type="binding site" evidence="5">
    <location>
        <position position="76"/>
    </location>
    <ligand>
        <name>ATP</name>
        <dbReference type="ChEBI" id="CHEBI:30616"/>
    </ligand>
</feature>
<feature type="region of interest" description="Disordered" evidence="6">
    <location>
        <begin position="1"/>
        <end position="33"/>
    </location>
</feature>
<dbReference type="EMBL" id="SDRB02010413">
    <property type="protein sequence ID" value="THG06558.1"/>
    <property type="molecule type" value="Genomic_DNA"/>
</dbReference>
<dbReference type="PANTHER" id="PTHR48011">
    <property type="entry name" value="CCR4-NOT TRANSCRIPTIONAL COMPLEX SUBUNIT CAF120-RELATED"/>
    <property type="match status" value="1"/>
</dbReference>
<dbReference type="Gene3D" id="1.10.510.10">
    <property type="entry name" value="Transferase(Phosphotransferase) domain 1"/>
    <property type="match status" value="1"/>
</dbReference>
<evidence type="ECO:0000313" key="8">
    <source>
        <dbReference type="EMBL" id="THG06558.1"/>
    </source>
</evidence>
<evidence type="ECO:0000256" key="5">
    <source>
        <dbReference type="PROSITE-ProRule" id="PRU10141"/>
    </source>
</evidence>
<dbReference type="CDD" id="cd06606">
    <property type="entry name" value="STKc_MAPKKK"/>
    <property type="match status" value="1"/>
</dbReference>
<feature type="domain" description="Protein kinase" evidence="7">
    <location>
        <begin position="42"/>
        <end position="343"/>
    </location>
</feature>
<dbReference type="AlphaFoldDB" id="A0A4S4DTH6"/>
<dbReference type="InterPro" id="IPR011009">
    <property type="entry name" value="Kinase-like_dom_sf"/>
</dbReference>
<dbReference type="Proteomes" id="UP000306102">
    <property type="component" value="Unassembled WGS sequence"/>
</dbReference>
<dbReference type="PROSITE" id="PS00108">
    <property type="entry name" value="PROTEIN_KINASE_ST"/>
    <property type="match status" value="1"/>
</dbReference>
<feature type="compositionally biased region" description="Acidic residues" evidence="6">
    <location>
        <begin position="490"/>
        <end position="507"/>
    </location>
</feature>
<protein>
    <recommendedName>
        <fullName evidence="7">Protein kinase domain-containing protein</fullName>
    </recommendedName>
</protein>
<dbReference type="SMART" id="SM00220">
    <property type="entry name" value="S_TKc"/>
    <property type="match status" value="1"/>
</dbReference>
<dbReference type="InterPro" id="IPR052751">
    <property type="entry name" value="Plant_MAPKKK"/>
</dbReference>
<reference evidence="8 9" key="1">
    <citation type="journal article" date="2018" name="Proc. Natl. Acad. Sci. U.S.A.">
        <title>Draft genome sequence of Camellia sinensis var. sinensis provides insights into the evolution of the tea genome and tea quality.</title>
        <authorList>
            <person name="Wei C."/>
            <person name="Yang H."/>
            <person name="Wang S."/>
            <person name="Zhao J."/>
            <person name="Liu C."/>
            <person name="Gao L."/>
            <person name="Xia E."/>
            <person name="Lu Y."/>
            <person name="Tai Y."/>
            <person name="She G."/>
            <person name="Sun J."/>
            <person name="Cao H."/>
            <person name="Tong W."/>
            <person name="Gao Q."/>
            <person name="Li Y."/>
            <person name="Deng W."/>
            <person name="Jiang X."/>
            <person name="Wang W."/>
            <person name="Chen Q."/>
            <person name="Zhang S."/>
            <person name="Li H."/>
            <person name="Wu J."/>
            <person name="Wang P."/>
            <person name="Li P."/>
            <person name="Shi C."/>
            <person name="Zheng F."/>
            <person name="Jian J."/>
            <person name="Huang B."/>
            <person name="Shan D."/>
            <person name="Shi M."/>
            <person name="Fang C."/>
            <person name="Yue Y."/>
            <person name="Li F."/>
            <person name="Li D."/>
            <person name="Wei S."/>
            <person name="Han B."/>
            <person name="Jiang C."/>
            <person name="Yin Y."/>
            <person name="Xia T."/>
            <person name="Zhang Z."/>
            <person name="Bennetzen J.L."/>
            <person name="Zhao S."/>
            <person name="Wan X."/>
        </authorList>
    </citation>
    <scope>NUCLEOTIDE SEQUENCE [LARGE SCALE GENOMIC DNA]</scope>
    <source>
        <strain evidence="9">cv. Shuchazao</strain>
        <tissue evidence="8">Leaf</tissue>
    </source>
</reference>
<dbReference type="Pfam" id="PF00069">
    <property type="entry name" value="Pkinase"/>
    <property type="match status" value="1"/>
</dbReference>
<dbReference type="PANTHER" id="PTHR48011:SF56">
    <property type="entry name" value="PROTEIN KINASE DOMAIN-CONTAINING PROTEIN"/>
    <property type="match status" value="1"/>
</dbReference>
<dbReference type="Gene3D" id="3.30.200.20">
    <property type="entry name" value="Phosphorylase Kinase, domain 1"/>
    <property type="match status" value="1"/>
</dbReference>
<feature type="compositionally biased region" description="Low complexity" evidence="6">
    <location>
        <begin position="546"/>
        <end position="556"/>
    </location>
</feature>
<dbReference type="InterPro" id="IPR017441">
    <property type="entry name" value="Protein_kinase_ATP_BS"/>
</dbReference>
<keyword evidence="2 5" id="KW-0547">Nucleotide-binding</keyword>
<dbReference type="InterPro" id="IPR000719">
    <property type="entry name" value="Prot_kinase_dom"/>
</dbReference>
<evidence type="ECO:0000256" key="1">
    <source>
        <dbReference type="ARBA" id="ARBA00022679"/>
    </source>
</evidence>
<evidence type="ECO:0000256" key="2">
    <source>
        <dbReference type="ARBA" id="ARBA00022741"/>
    </source>
</evidence>
<organism evidence="8 9">
    <name type="scientific">Camellia sinensis var. sinensis</name>
    <name type="common">China tea</name>
    <dbReference type="NCBI Taxonomy" id="542762"/>
    <lineage>
        <taxon>Eukaryota</taxon>
        <taxon>Viridiplantae</taxon>
        <taxon>Streptophyta</taxon>
        <taxon>Embryophyta</taxon>
        <taxon>Tracheophyta</taxon>
        <taxon>Spermatophyta</taxon>
        <taxon>Magnoliopsida</taxon>
        <taxon>eudicotyledons</taxon>
        <taxon>Gunneridae</taxon>
        <taxon>Pentapetalae</taxon>
        <taxon>asterids</taxon>
        <taxon>Ericales</taxon>
        <taxon>Theaceae</taxon>
        <taxon>Camellia</taxon>
    </lineage>
</organism>
<dbReference type="GO" id="GO:0005524">
    <property type="term" value="F:ATP binding"/>
    <property type="evidence" value="ECO:0007669"/>
    <property type="project" value="UniProtKB-UniRule"/>
</dbReference>
<evidence type="ECO:0000256" key="3">
    <source>
        <dbReference type="ARBA" id="ARBA00022777"/>
    </source>
</evidence>
<dbReference type="SUPFAM" id="SSF56112">
    <property type="entry name" value="Protein kinase-like (PK-like)"/>
    <property type="match status" value="1"/>
</dbReference>
<keyword evidence="9" id="KW-1185">Reference proteome</keyword>
<feature type="compositionally biased region" description="Acidic residues" evidence="6">
    <location>
        <begin position="457"/>
        <end position="470"/>
    </location>
</feature>
<evidence type="ECO:0000256" key="6">
    <source>
        <dbReference type="SAM" id="MobiDB-lite"/>
    </source>
</evidence>
<name>A0A4S4DTH6_CAMSN</name>
<keyword evidence="3" id="KW-0418">Kinase</keyword>
<keyword evidence="4 5" id="KW-0067">ATP-binding</keyword>
<dbReference type="PROSITE" id="PS50011">
    <property type="entry name" value="PROTEIN_KINASE_DOM"/>
    <property type="match status" value="1"/>
</dbReference>
<sequence>MKKKMMAVTRKMKGIEEEEEEEEQMKKKKKTVKENVEDGVTWRRGKMIGKGSFGSVYLATLKKPPPNKSQLLMAVKSAELSVSKSLQEERKVFNNLQGCPYIIQCFGEETTTSQTGETVYNLLLEYASGGSLRDLIEKSNGFGLQDSDVRRYARSILRAIKHVHDSGYVHLDLKPDNILLVPTKSKGKTTTSTPATTEVKAANNKNKKFMAKVCDFGLAKMVKQQINKKNSKKKKKSESSYYYLRGTALYMSPEAVADGIQEAPSDIWAIGCVVLEMLTGKRVWDRKVHGNTEKLLYNIGYGSDLPEIPSSISEEGKDFLKGCFVRKPADRLTADMLLKLPFVSQAEEDDDEEDAQKVEVLNLNLKESLDAQGVSTMLSLSETDDEDDSWLVEPTMMSEDNNDSSSIVDEPRIISEEEEKEEPSICCEYDNDCLMDEPGIIPEDEEEPSICPSSEAEALEGVDADDEHEEVEASLKKGSDTQGASSMSDTDNDSDEDETIEEEEDEDHSISPSSEALEDVDEDAKAEVLKWGSFDPKEVNSGLCLSDESWSDESSSVPEAEDHKKRPVSLAMDDETTTQDHKRRKRMMPSSVAGLKQIMIEYFIANHQPKPVKAIPQKPPSTLPTTAAH</sequence>
<evidence type="ECO:0000256" key="4">
    <source>
        <dbReference type="ARBA" id="ARBA00022840"/>
    </source>
</evidence>
<dbReference type="GO" id="GO:0004672">
    <property type="term" value="F:protein kinase activity"/>
    <property type="evidence" value="ECO:0007669"/>
    <property type="project" value="InterPro"/>
</dbReference>
<dbReference type="InterPro" id="IPR008271">
    <property type="entry name" value="Ser/Thr_kinase_AS"/>
</dbReference>
<keyword evidence="1" id="KW-0808">Transferase</keyword>
<dbReference type="STRING" id="542762.A0A4S4DTH6"/>
<gene>
    <name evidence="8" type="ORF">TEA_014052</name>
</gene>
<dbReference type="PROSITE" id="PS00107">
    <property type="entry name" value="PROTEIN_KINASE_ATP"/>
    <property type="match status" value="1"/>
</dbReference>
<dbReference type="GO" id="GO:0007165">
    <property type="term" value="P:signal transduction"/>
    <property type="evidence" value="ECO:0007669"/>
    <property type="project" value="TreeGrafter"/>
</dbReference>